<protein>
    <recommendedName>
        <fullName evidence="1">SAP domain-containing protein</fullName>
    </recommendedName>
</protein>
<organism evidence="2">
    <name type="scientific">viral metagenome</name>
    <dbReference type="NCBI Taxonomy" id="1070528"/>
    <lineage>
        <taxon>unclassified sequences</taxon>
        <taxon>metagenomes</taxon>
        <taxon>organismal metagenomes</taxon>
    </lineage>
</organism>
<reference evidence="2" key="1">
    <citation type="journal article" date="2020" name="Nature">
        <title>Giant virus diversity and host interactions through global metagenomics.</title>
        <authorList>
            <person name="Schulz F."/>
            <person name="Roux S."/>
            <person name="Paez-Espino D."/>
            <person name="Jungbluth S."/>
            <person name="Walsh D.A."/>
            <person name="Denef V.J."/>
            <person name="McMahon K.D."/>
            <person name="Konstantinidis K.T."/>
            <person name="Eloe-Fadrosh E.A."/>
            <person name="Kyrpides N.C."/>
            <person name="Woyke T."/>
        </authorList>
    </citation>
    <scope>NUCLEOTIDE SEQUENCE</scope>
    <source>
        <strain evidence="2">GVMAG-M-3300009180-1</strain>
    </source>
</reference>
<dbReference type="AlphaFoldDB" id="A0A6C0F0H7"/>
<proteinExistence type="predicted"/>
<accession>A0A6C0F0H7</accession>
<dbReference type="EMBL" id="MN739011">
    <property type="protein sequence ID" value="QHT34996.1"/>
    <property type="molecule type" value="Genomic_DNA"/>
</dbReference>
<dbReference type="InterPro" id="IPR036361">
    <property type="entry name" value="SAP_dom_sf"/>
</dbReference>
<dbReference type="SUPFAM" id="SSF68906">
    <property type="entry name" value="SAP domain"/>
    <property type="match status" value="1"/>
</dbReference>
<evidence type="ECO:0000259" key="1">
    <source>
        <dbReference type="PROSITE" id="PS50800"/>
    </source>
</evidence>
<sequence>MQTFSKFVDSNTKVEAPLDHKRYFAENINLSKYKIPDLKRIARDNGLFVSGTKTLLIERIRRNFILIRHVIKCQSRARRNAVLLKINMRGPALKAKDRAKCVNDTDFYTLEPITEIENIDFFSYTDKQGFIYGFSLKSLAMMKETQGSLINPYNRDAFGDTTLRNINALIDKPKTKSLDEMEFEIFNRLRELRNETADARIEKLFYEIDRLGNYTSSTWFSRLNREQYLYLFKRVRELWNYRGQMEDETKRLICPYFEPFQFRLNRYLSFMNNARERNLTDEECQKICIIAFENLIYTGRDDNLKNIAVMHILSVITLVSREARTAMPWLHDSIVYLMSL</sequence>
<dbReference type="PROSITE" id="PS50800">
    <property type="entry name" value="SAP"/>
    <property type="match status" value="1"/>
</dbReference>
<dbReference type="InterPro" id="IPR003034">
    <property type="entry name" value="SAP_dom"/>
</dbReference>
<name>A0A6C0F0H7_9ZZZZ</name>
<dbReference type="Gene3D" id="1.10.720.30">
    <property type="entry name" value="SAP domain"/>
    <property type="match status" value="1"/>
</dbReference>
<dbReference type="Pfam" id="PF02037">
    <property type="entry name" value="SAP"/>
    <property type="match status" value="1"/>
</dbReference>
<feature type="domain" description="SAP" evidence="1">
    <location>
        <begin position="30"/>
        <end position="64"/>
    </location>
</feature>
<evidence type="ECO:0000313" key="2">
    <source>
        <dbReference type="EMBL" id="QHT34996.1"/>
    </source>
</evidence>